<dbReference type="AlphaFoldDB" id="A0A397JRC3"/>
<comment type="caution">
    <text evidence="1">The sequence shown here is derived from an EMBL/GenBank/DDBJ whole genome shotgun (WGS) entry which is preliminary data.</text>
</comment>
<protein>
    <submittedName>
        <fullName evidence="1">Uncharacterized protein</fullName>
    </submittedName>
</protein>
<organism evidence="1 2">
    <name type="scientific">Diversispora epigaea</name>
    <dbReference type="NCBI Taxonomy" id="1348612"/>
    <lineage>
        <taxon>Eukaryota</taxon>
        <taxon>Fungi</taxon>
        <taxon>Fungi incertae sedis</taxon>
        <taxon>Mucoromycota</taxon>
        <taxon>Glomeromycotina</taxon>
        <taxon>Glomeromycetes</taxon>
        <taxon>Diversisporales</taxon>
        <taxon>Diversisporaceae</taxon>
        <taxon>Diversispora</taxon>
    </lineage>
</organism>
<dbReference type="EMBL" id="PQFF01000039">
    <property type="protein sequence ID" value="RHZ87040.1"/>
    <property type="molecule type" value="Genomic_DNA"/>
</dbReference>
<keyword evidence="2" id="KW-1185">Reference proteome</keyword>
<sequence length="128" mass="14158">MTATSSSPTVFVTVTTTSSAYTPPSTITYLSSTSTTLTTSITPTTIIYTQSKSPIEKVELKDKLTQADKEIVKLKPALVFTTLVRLVNYENILDLDINHSNKDDSSNHTSNVPNVPNVRQQLLHIYRN</sequence>
<evidence type="ECO:0000313" key="1">
    <source>
        <dbReference type="EMBL" id="RHZ87040.1"/>
    </source>
</evidence>
<accession>A0A397JRC3</accession>
<proteinExistence type="predicted"/>
<evidence type="ECO:0000313" key="2">
    <source>
        <dbReference type="Proteomes" id="UP000266861"/>
    </source>
</evidence>
<gene>
    <name evidence="1" type="ORF">Glove_41g80</name>
</gene>
<name>A0A397JRC3_9GLOM</name>
<dbReference type="Proteomes" id="UP000266861">
    <property type="component" value="Unassembled WGS sequence"/>
</dbReference>
<reference evidence="1 2" key="1">
    <citation type="submission" date="2018-08" db="EMBL/GenBank/DDBJ databases">
        <title>Genome and evolution of the arbuscular mycorrhizal fungus Diversispora epigaea (formerly Glomus versiforme) and its bacterial endosymbionts.</title>
        <authorList>
            <person name="Sun X."/>
            <person name="Fei Z."/>
            <person name="Harrison M."/>
        </authorList>
    </citation>
    <scope>NUCLEOTIDE SEQUENCE [LARGE SCALE GENOMIC DNA]</scope>
    <source>
        <strain evidence="1 2">IT104</strain>
    </source>
</reference>